<evidence type="ECO:0000313" key="3">
    <source>
        <dbReference type="EMBL" id="KIR38041.1"/>
    </source>
</evidence>
<feature type="compositionally biased region" description="Polar residues" evidence="2">
    <location>
        <begin position="29"/>
        <end position="52"/>
    </location>
</feature>
<dbReference type="HOGENOM" id="CLU_385877_0_0_1"/>
<reference evidence="3 4" key="1">
    <citation type="submission" date="2015-01" db="EMBL/GenBank/DDBJ databases">
        <title>The Genome Sequence of Cryptococcus gattii Ram5.</title>
        <authorList>
            <consortium name="The Broad Institute Genomics Platform"/>
            <person name="Cuomo C."/>
            <person name="Litvintseva A."/>
            <person name="Chen Y."/>
            <person name="Heitman J."/>
            <person name="Sun S."/>
            <person name="Springer D."/>
            <person name="Dromer F."/>
            <person name="Young S."/>
            <person name="Zeng Q."/>
            <person name="Gargeya S."/>
            <person name="Abouelleil A."/>
            <person name="Alvarado L."/>
            <person name="Chapman S.B."/>
            <person name="Gainer-Dewar J."/>
            <person name="Goldberg J."/>
            <person name="Griggs A."/>
            <person name="Gujja S."/>
            <person name="Hansen M."/>
            <person name="Howarth C."/>
            <person name="Imamovic A."/>
            <person name="Larimer J."/>
            <person name="Murphy C."/>
            <person name="Naylor J."/>
            <person name="Pearson M."/>
            <person name="Priest M."/>
            <person name="Roberts A."/>
            <person name="Saif S."/>
            <person name="Shea T."/>
            <person name="Sykes S."/>
            <person name="Wortman J."/>
            <person name="Nusbaum C."/>
            <person name="Birren B."/>
        </authorList>
    </citation>
    <scope>NUCLEOTIDE SEQUENCE [LARGE SCALE GENOMIC DNA]</scope>
    <source>
        <strain evidence="3 4">Ram5</strain>
    </source>
</reference>
<dbReference type="EMBL" id="KN847912">
    <property type="protein sequence ID" value="KIR38041.1"/>
    <property type="molecule type" value="Genomic_DNA"/>
</dbReference>
<name>A0A0D0US83_9TREE</name>
<organism evidence="3 4">
    <name type="scientific">Cryptococcus deuterogattii Ram5</name>
    <dbReference type="NCBI Taxonomy" id="1296110"/>
    <lineage>
        <taxon>Eukaryota</taxon>
        <taxon>Fungi</taxon>
        <taxon>Dikarya</taxon>
        <taxon>Basidiomycota</taxon>
        <taxon>Agaricomycotina</taxon>
        <taxon>Tremellomycetes</taxon>
        <taxon>Tremellales</taxon>
        <taxon>Cryptococcaceae</taxon>
        <taxon>Cryptococcus</taxon>
        <taxon>Cryptococcus gattii species complex</taxon>
    </lineage>
</organism>
<dbReference type="AlphaFoldDB" id="A0A0D0US83"/>
<dbReference type="Proteomes" id="UP000053392">
    <property type="component" value="Unassembled WGS sequence"/>
</dbReference>
<dbReference type="OrthoDB" id="21471at2759"/>
<dbReference type="GO" id="GO:0005737">
    <property type="term" value="C:cytoplasm"/>
    <property type="evidence" value="ECO:0007669"/>
    <property type="project" value="TreeGrafter"/>
</dbReference>
<feature type="compositionally biased region" description="Pro residues" evidence="2">
    <location>
        <begin position="57"/>
        <end position="72"/>
    </location>
</feature>
<dbReference type="InterPro" id="IPR039301">
    <property type="entry name" value="Sip5/DA2"/>
</dbReference>
<protein>
    <submittedName>
        <fullName evidence="3">Zf-C3HC4 type zinc finger protein</fullName>
    </submittedName>
</protein>
<feature type="compositionally biased region" description="Low complexity" evidence="2">
    <location>
        <begin position="566"/>
        <end position="583"/>
    </location>
</feature>
<feature type="compositionally biased region" description="Low complexity" evidence="2">
    <location>
        <begin position="473"/>
        <end position="485"/>
    </location>
</feature>
<feature type="compositionally biased region" description="Polar residues" evidence="2">
    <location>
        <begin position="410"/>
        <end position="421"/>
    </location>
</feature>
<sequence>MGNTPSSHATPPSSSSTSNAPTSERERSSSSAQPMNTLTAGRTQRPSVSFHSGLTPPTSPPSPPPPSTPPLLPYGGHLSPQNPHCLSHPQAHDYSKSTVTRLILHGKLAPFYRGLEDFEEDWTEEDIGRILTEMREKDYAEGVANSYTERLKEEREGGSSLGNMTKKMGIHKNKELRREEEKEERERRERRAYLSAVECPICFLPVCTECFVQIKRSDATITHLESEPACCPFCVETEFGVIYERPPTPMSSLSSTALATSPNDTDTSNFSHTFSAGSDAELAIGPGMNPIQKETIRRKSVSSKAKEVVTIDEIRPDWEHKLNAVKAAAARRASRRIIMRQVGDRLIPIGYTSSRAPGTADSRKGRSKKQLMIMEAMRLSLLDHEEHQRRQADDRRENSTTADVVPSTPPSDTANTSTAIQSPGPPPGPSTGAAFAATAPSTSSSTGTPRRLSGQSDKNDKQSGASKLLSKFSNVRARANSAASSKGHGSGDFKNTFGRTRGNSGGTQTPSPSPALITTQTSASASTSNSAGSSTVPSPIPSISPLTTSHTQPQIKTSVPTHSGGLSPTTSTPAAPITTLASPGASGQNSGEADLLGGPNGPTTRADAPVGLPHLSIDMPTLTPEAPGKRVAAPAITTASTGVVHSEGDLETTFLNYGTAPLPSTLSASSRTPRMGMQRSHSDITEVTEPDAEGSGPRYTQLDNDEER</sequence>
<feature type="compositionally biased region" description="Basic and acidic residues" evidence="2">
    <location>
        <begin position="381"/>
        <end position="398"/>
    </location>
</feature>
<dbReference type="PANTHER" id="PTHR31315">
    <property type="entry name" value="PROTEIN SIP5"/>
    <property type="match status" value="1"/>
</dbReference>
<evidence type="ECO:0000256" key="2">
    <source>
        <dbReference type="SAM" id="MobiDB-lite"/>
    </source>
</evidence>
<feature type="compositionally biased region" description="Polar residues" evidence="2">
    <location>
        <begin position="552"/>
        <end position="561"/>
    </location>
</feature>
<feature type="region of interest" description="Disordered" evidence="2">
    <location>
        <begin position="659"/>
        <end position="708"/>
    </location>
</feature>
<evidence type="ECO:0000313" key="4">
    <source>
        <dbReference type="Proteomes" id="UP000053392"/>
    </source>
</evidence>
<feature type="compositionally biased region" description="Polar residues" evidence="2">
    <location>
        <begin position="662"/>
        <end position="672"/>
    </location>
</feature>
<feature type="compositionally biased region" description="Low complexity" evidence="2">
    <location>
        <begin position="1"/>
        <end position="22"/>
    </location>
</feature>
<feature type="compositionally biased region" description="Low complexity" evidence="2">
    <location>
        <begin position="430"/>
        <end position="449"/>
    </location>
</feature>
<dbReference type="PANTHER" id="PTHR31315:SF1">
    <property type="entry name" value="PROTEIN SIP5"/>
    <property type="match status" value="1"/>
</dbReference>
<feature type="compositionally biased region" description="Polar residues" evidence="2">
    <location>
        <begin position="497"/>
        <end position="510"/>
    </location>
</feature>
<accession>A0A0D0US83</accession>
<proteinExistence type="inferred from homology"/>
<comment type="similarity">
    <text evidence="1">Belongs to the SIP5 family.</text>
</comment>
<feature type="region of interest" description="Disordered" evidence="2">
    <location>
        <begin position="1"/>
        <end position="91"/>
    </location>
</feature>
<feature type="compositionally biased region" description="Low complexity" evidence="2">
    <location>
        <begin position="518"/>
        <end position="551"/>
    </location>
</feature>
<gene>
    <name evidence="3" type="ORF">I313_06036</name>
</gene>
<keyword evidence="4" id="KW-1185">Reference proteome</keyword>
<evidence type="ECO:0000256" key="1">
    <source>
        <dbReference type="ARBA" id="ARBA00010402"/>
    </source>
</evidence>
<feature type="region of interest" description="Disordered" evidence="2">
    <location>
        <begin position="349"/>
        <end position="605"/>
    </location>
</feature>